<name>A0A0C5VHF3_9GAMM</name>
<keyword evidence="1" id="KW-1133">Transmembrane helix</keyword>
<feature type="transmembrane region" description="Helical" evidence="1">
    <location>
        <begin position="23"/>
        <end position="40"/>
    </location>
</feature>
<accession>A0A0C5VHF3</accession>
<evidence type="ECO:0000256" key="1">
    <source>
        <dbReference type="SAM" id="Phobius"/>
    </source>
</evidence>
<gene>
    <name evidence="2" type="ORF">YC6258_01633</name>
</gene>
<dbReference type="HOGENOM" id="CLU_3216890_0_0_6"/>
<dbReference type="KEGG" id="gsn:YC6258_01633"/>
<organism evidence="2 3">
    <name type="scientific">Gynuella sunshinyii YC6258</name>
    <dbReference type="NCBI Taxonomy" id="1445510"/>
    <lineage>
        <taxon>Bacteria</taxon>
        <taxon>Pseudomonadati</taxon>
        <taxon>Pseudomonadota</taxon>
        <taxon>Gammaproteobacteria</taxon>
        <taxon>Oceanospirillales</taxon>
        <taxon>Saccharospirillaceae</taxon>
        <taxon>Gynuella</taxon>
    </lineage>
</organism>
<keyword evidence="1" id="KW-0812">Transmembrane</keyword>
<reference evidence="2 3" key="1">
    <citation type="submission" date="2014-01" db="EMBL/GenBank/DDBJ databases">
        <title>Full genme sequencing of cellulolytic bacterium Gynuella sunshinyii YC6258T gen. nov., sp. nov.</title>
        <authorList>
            <person name="Khan H."/>
            <person name="Chung E.J."/>
            <person name="Chung Y.R."/>
        </authorList>
    </citation>
    <scope>NUCLEOTIDE SEQUENCE [LARGE SCALE GENOMIC DNA]</scope>
    <source>
        <strain evidence="2 3">YC6258</strain>
    </source>
</reference>
<dbReference type="EMBL" id="CP007142">
    <property type="protein sequence ID" value="AJQ93681.1"/>
    <property type="molecule type" value="Genomic_DNA"/>
</dbReference>
<keyword evidence="3" id="KW-1185">Reference proteome</keyword>
<dbReference type="STRING" id="1445510.YC6258_01633"/>
<dbReference type="Proteomes" id="UP000032266">
    <property type="component" value="Chromosome"/>
</dbReference>
<evidence type="ECO:0000313" key="3">
    <source>
        <dbReference type="Proteomes" id="UP000032266"/>
    </source>
</evidence>
<dbReference type="AlphaFoldDB" id="A0A0C5VHF3"/>
<sequence length="44" mass="4874">MVVIGAKKHYESIVSLDSWLRNLYFIGFSLAGILVALGKYETGL</sequence>
<protein>
    <submittedName>
        <fullName evidence="2">Uncharacterized protein</fullName>
    </submittedName>
</protein>
<proteinExistence type="predicted"/>
<evidence type="ECO:0000313" key="2">
    <source>
        <dbReference type="EMBL" id="AJQ93681.1"/>
    </source>
</evidence>
<keyword evidence="1" id="KW-0472">Membrane</keyword>